<dbReference type="Pfam" id="PF13380">
    <property type="entry name" value="CoA_binding_2"/>
    <property type="match status" value="1"/>
</dbReference>
<dbReference type="Pfam" id="PF19045">
    <property type="entry name" value="Ligase_CoA_2"/>
    <property type="match status" value="1"/>
</dbReference>
<proteinExistence type="predicted"/>
<organism evidence="6">
    <name type="scientific">Desulfatirhabdium butyrativorans</name>
    <dbReference type="NCBI Taxonomy" id="340467"/>
    <lineage>
        <taxon>Bacteria</taxon>
        <taxon>Pseudomonadati</taxon>
        <taxon>Thermodesulfobacteriota</taxon>
        <taxon>Desulfobacteria</taxon>
        <taxon>Desulfobacterales</taxon>
        <taxon>Desulfatirhabdiaceae</taxon>
        <taxon>Desulfatirhabdium</taxon>
    </lineage>
</organism>
<dbReference type="Gene3D" id="3.40.50.261">
    <property type="entry name" value="Succinyl-CoA synthetase domains"/>
    <property type="match status" value="2"/>
</dbReference>
<dbReference type="InterPro" id="IPR032875">
    <property type="entry name" value="Succ_CoA_lig_flav_dom"/>
</dbReference>
<evidence type="ECO:0000259" key="5">
    <source>
        <dbReference type="PROSITE" id="PS50975"/>
    </source>
</evidence>
<protein>
    <submittedName>
        <fullName evidence="6">CoA-binding protein</fullName>
    </submittedName>
</protein>
<evidence type="ECO:0000256" key="4">
    <source>
        <dbReference type="PROSITE-ProRule" id="PRU00409"/>
    </source>
</evidence>
<dbReference type="GO" id="GO:0005524">
    <property type="term" value="F:ATP binding"/>
    <property type="evidence" value="ECO:0007669"/>
    <property type="project" value="UniProtKB-UniRule"/>
</dbReference>
<keyword evidence="2 4" id="KW-0547">Nucleotide-binding</keyword>
<dbReference type="PANTHER" id="PTHR43334:SF1">
    <property type="entry name" value="3-HYDROXYPROPIONATE--COA LIGASE [ADP-FORMING]"/>
    <property type="match status" value="1"/>
</dbReference>
<dbReference type="Gene3D" id="3.30.1490.20">
    <property type="entry name" value="ATP-grasp fold, A domain"/>
    <property type="match status" value="1"/>
</dbReference>
<sequence>MLDALFRPKSVAIIGASTKELSIGNRIIKNLIDFGFKGPIYPINPKAEEIRGVKAYPSIFDVPGPIDLAHMVIASKLVPAAVEDCGKKGIKAIIINSAGFTEVGPEGAALQKDFLERAAKYGIRILGPNCQGIINTDPEVRAYCNFTFTKPDPGFISIVAQSGGVGELIHQGFSQMGIGTRIYASNGNASDVSITEILEYLGKDSGTRVIVLYLESLKDPKAFLEVMRQVASQKIILAMKAGRTAEGAKASSSHTGGLAKTDIAIELILEKLGILTFRDEGELCQAAAAFASQPIPSGNRVGIITNTGGPAVIATDVLVDEGMKIPTLSEASIQALKGKLYPESAFENPVDVLATADAGHFRAAMDVMIAEDGIDCLYINFVTPFFVNNEAVAQQIADVNRQRKKPIVCNLMTDPQQWKDVVDILKKGGVPCYTFPGTAARALAALSRYAALRSKDVGIPKTFTDVDSGKVASILGKAASDGKTLLSAADVYGILEAYRIPCAAWKMADTAADAEAAADVIGYPVVLKADSPSVVHKSDMGGVAVNLTDGKAVREAAETMAKRIGASDLRFFLQKFEGGGREVIVGAKAEPGLGHILLFGLGGIYVEILKDVSFKIAPITEIEAGEMIDSLKAAALLQGVRGQAGVDRTGIVDILLRVSQLVCDFPQIQEMDLNPVMAFADKVVAVDARMVL</sequence>
<dbReference type="InterPro" id="IPR043938">
    <property type="entry name" value="Ligase_CoA_dom"/>
</dbReference>
<dbReference type="InterPro" id="IPR036291">
    <property type="entry name" value="NAD(P)-bd_dom_sf"/>
</dbReference>
<dbReference type="SUPFAM" id="SSF56059">
    <property type="entry name" value="Glutathione synthetase ATP-binding domain-like"/>
    <property type="match status" value="1"/>
</dbReference>
<dbReference type="Pfam" id="PF13607">
    <property type="entry name" value="Succ_CoA_lig"/>
    <property type="match status" value="1"/>
</dbReference>
<evidence type="ECO:0000256" key="3">
    <source>
        <dbReference type="ARBA" id="ARBA00022840"/>
    </source>
</evidence>
<dbReference type="Gene3D" id="3.30.470.20">
    <property type="entry name" value="ATP-grasp fold, B domain"/>
    <property type="match status" value="1"/>
</dbReference>
<reference evidence="6" key="1">
    <citation type="journal article" date="2020" name="mSystems">
        <title>Genome- and Community-Level Interaction Insights into Carbon Utilization and Element Cycling Functions of Hydrothermarchaeota in Hydrothermal Sediment.</title>
        <authorList>
            <person name="Zhou Z."/>
            <person name="Liu Y."/>
            <person name="Xu W."/>
            <person name="Pan J."/>
            <person name="Luo Z.H."/>
            <person name="Li M."/>
        </authorList>
    </citation>
    <scope>NUCLEOTIDE SEQUENCE [LARGE SCALE GENOMIC DNA]</scope>
    <source>
        <strain evidence="6">SpSt-477</strain>
    </source>
</reference>
<dbReference type="GO" id="GO:0046872">
    <property type="term" value="F:metal ion binding"/>
    <property type="evidence" value="ECO:0007669"/>
    <property type="project" value="InterPro"/>
</dbReference>
<keyword evidence="1" id="KW-0436">Ligase</keyword>
<dbReference type="InterPro" id="IPR051538">
    <property type="entry name" value="Acyl-CoA_Synth/Transferase"/>
</dbReference>
<dbReference type="PANTHER" id="PTHR43334">
    <property type="entry name" value="ACETATE--COA LIGASE [ADP-FORMING]"/>
    <property type="match status" value="1"/>
</dbReference>
<dbReference type="InterPro" id="IPR003781">
    <property type="entry name" value="CoA-bd"/>
</dbReference>
<gene>
    <name evidence="6" type="ORF">ENS29_03610</name>
</gene>
<evidence type="ECO:0000256" key="2">
    <source>
        <dbReference type="ARBA" id="ARBA00022741"/>
    </source>
</evidence>
<dbReference type="SMART" id="SM00881">
    <property type="entry name" value="CoA_binding"/>
    <property type="match status" value="1"/>
</dbReference>
<dbReference type="GO" id="GO:0043758">
    <property type="term" value="F:acetate-CoA ligase (ADP-forming) activity"/>
    <property type="evidence" value="ECO:0007669"/>
    <property type="project" value="InterPro"/>
</dbReference>
<dbReference type="InterPro" id="IPR013815">
    <property type="entry name" value="ATP_grasp_subdomain_1"/>
</dbReference>
<dbReference type="Gene3D" id="3.40.50.720">
    <property type="entry name" value="NAD(P)-binding Rossmann-like Domain"/>
    <property type="match status" value="1"/>
</dbReference>
<feature type="domain" description="ATP-grasp" evidence="5">
    <location>
        <begin position="492"/>
        <end position="529"/>
    </location>
</feature>
<dbReference type="SUPFAM" id="SSF52210">
    <property type="entry name" value="Succinyl-CoA synthetase domains"/>
    <property type="match status" value="2"/>
</dbReference>
<dbReference type="AlphaFoldDB" id="A0A7C4MNE4"/>
<comment type="caution">
    <text evidence="6">The sequence shown here is derived from an EMBL/GenBank/DDBJ whole genome shotgun (WGS) entry which is preliminary data.</text>
</comment>
<dbReference type="InterPro" id="IPR011761">
    <property type="entry name" value="ATP-grasp"/>
</dbReference>
<dbReference type="Pfam" id="PF13549">
    <property type="entry name" value="ATP-grasp_5"/>
    <property type="match status" value="1"/>
</dbReference>
<evidence type="ECO:0000313" key="6">
    <source>
        <dbReference type="EMBL" id="HGU31927.1"/>
    </source>
</evidence>
<evidence type="ECO:0000256" key="1">
    <source>
        <dbReference type="ARBA" id="ARBA00022598"/>
    </source>
</evidence>
<dbReference type="EMBL" id="DSUH01000075">
    <property type="protein sequence ID" value="HGU31927.1"/>
    <property type="molecule type" value="Genomic_DNA"/>
</dbReference>
<dbReference type="InterPro" id="IPR016102">
    <property type="entry name" value="Succinyl-CoA_synth-like"/>
</dbReference>
<name>A0A7C4MNE4_9BACT</name>
<accession>A0A7C4MNE4</accession>
<keyword evidence="3 4" id="KW-0067">ATP-binding</keyword>
<dbReference type="PROSITE" id="PS50975">
    <property type="entry name" value="ATP_GRASP"/>
    <property type="match status" value="1"/>
</dbReference>
<dbReference type="SUPFAM" id="SSF51735">
    <property type="entry name" value="NAD(P)-binding Rossmann-fold domains"/>
    <property type="match status" value="1"/>
</dbReference>